<keyword evidence="2" id="KW-1185">Reference proteome</keyword>
<accession>A0A8H5T289</accession>
<reference evidence="1 2" key="1">
    <citation type="submission" date="2020-05" db="EMBL/GenBank/DDBJ databases">
        <title>Identification and distribution of gene clusters putatively required for synthesis of sphingolipid metabolism inhibitors in phylogenetically diverse species of the filamentous fungus Fusarium.</title>
        <authorList>
            <person name="Kim H.-S."/>
            <person name="Busman M."/>
            <person name="Brown D.W."/>
            <person name="Divon H."/>
            <person name="Uhlig S."/>
            <person name="Proctor R.H."/>
        </authorList>
    </citation>
    <scope>NUCLEOTIDE SEQUENCE [LARGE SCALE GENOMIC DNA]</scope>
    <source>
        <strain evidence="1 2">NRRL 20693</strain>
    </source>
</reference>
<dbReference type="AlphaFoldDB" id="A0A8H5T289"/>
<organism evidence="1 2">
    <name type="scientific">Fusarium heterosporum</name>
    <dbReference type="NCBI Taxonomy" id="42747"/>
    <lineage>
        <taxon>Eukaryota</taxon>
        <taxon>Fungi</taxon>
        <taxon>Dikarya</taxon>
        <taxon>Ascomycota</taxon>
        <taxon>Pezizomycotina</taxon>
        <taxon>Sordariomycetes</taxon>
        <taxon>Hypocreomycetidae</taxon>
        <taxon>Hypocreales</taxon>
        <taxon>Nectriaceae</taxon>
        <taxon>Fusarium</taxon>
        <taxon>Fusarium heterosporum species complex</taxon>
    </lineage>
</organism>
<dbReference type="EMBL" id="JAAGWQ010000148">
    <property type="protein sequence ID" value="KAF5663341.1"/>
    <property type="molecule type" value="Genomic_DNA"/>
</dbReference>
<dbReference type="OrthoDB" id="5362512at2759"/>
<proteinExistence type="predicted"/>
<evidence type="ECO:0000313" key="1">
    <source>
        <dbReference type="EMBL" id="KAF5663341.1"/>
    </source>
</evidence>
<dbReference type="Proteomes" id="UP000567885">
    <property type="component" value="Unassembled WGS sequence"/>
</dbReference>
<dbReference type="PANTHER" id="PTHR33112:SF8">
    <property type="entry name" value="HETEROKARYON INCOMPATIBILITY DOMAIN-CONTAINING PROTEIN"/>
    <property type="match status" value="1"/>
</dbReference>
<sequence>MGQVYANSYLNLSSAYSADAEEIDPELFYPEPWAHVQPSGVELEGMGPLQRSIILDGDIWKDEVLDSPLLARGWVFQERFLAPKVLHFGMRQLAWECNGLSALEMFPCGLPDRLELLSKQAVYLSTMIPKQNTTLARFRECWRQLVTRYSACELSFHTDKLVAYAGIAKIIEARRGDEYIAGTWKSIIKEDLGWYRTAFGGRVTHDNETRSRAPSWSWLSLDGEIGFYPETSGYDSLDYFCSVLQTPGSDNVGSSVFTAHGNLRIESLMLPIGVIEWSGDYIKCFHIAANRFEQSDGPESTHVDFDDLRPEVENLCAQHQTFFVPLYASESVVVGIIIFKPRGAGNYRRIGAAQIQFAKIPFKNRGPHLNGWIPHDESSWVFHKVGIELYHHICQQWKGGKHRVFSLD</sequence>
<name>A0A8H5T289_FUSHE</name>
<comment type="caution">
    <text evidence="1">The sequence shown here is derived from an EMBL/GenBank/DDBJ whole genome shotgun (WGS) entry which is preliminary data.</text>
</comment>
<protein>
    <recommendedName>
        <fullName evidence="3">Heterokaryon incompatibility domain-containing protein</fullName>
    </recommendedName>
</protein>
<evidence type="ECO:0008006" key="3">
    <source>
        <dbReference type="Google" id="ProtNLM"/>
    </source>
</evidence>
<evidence type="ECO:0000313" key="2">
    <source>
        <dbReference type="Proteomes" id="UP000567885"/>
    </source>
</evidence>
<gene>
    <name evidence="1" type="ORF">FHETE_7539</name>
</gene>
<dbReference type="PANTHER" id="PTHR33112">
    <property type="entry name" value="DOMAIN PROTEIN, PUTATIVE-RELATED"/>
    <property type="match status" value="1"/>
</dbReference>